<dbReference type="EMBL" id="ADXF01000873">
    <property type="protein sequence ID" value="EFR86871.1"/>
    <property type="molecule type" value="Genomic_DNA"/>
</dbReference>
<reference evidence="1 2" key="1">
    <citation type="journal article" date="2010" name="Microbiol. Resour. Announc.">
        <title>Comparative genomics of the bacterial genus Listeria: Genome evolution is characterized by limited gene acquisition and limited gene loss.</title>
        <authorList>
            <person name="den Bakker H.C."/>
            <person name="Cummings C.A."/>
            <person name="Ferreira V."/>
            <person name="Vatta P."/>
            <person name="Orsi R.H."/>
            <person name="Degoricija L."/>
            <person name="Barker M."/>
            <person name="Petrauskene O."/>
            <person name="Furtado M.R."/>
            <person name="Wiedmann M."/>
        </authorList>
    </citation>
    <scope>NUCLEOTIDE SEQUENCE [LARGE SCALE GENOMIC DNA]</scope>
    <source>
        <strain evidence="1 2">FSL S4-120</strain>
    </source>
</reference>
<name>A0ABP2JV53_9LIST</name>
<gene>
    <name evidence="1" type="ORF">NT05LM_2674</name>
</gene>
<evidence type="ECO:0000313" key="2">
    <source>
        <dbReference type="Proteomes" id="UP000003412"/>
    </source>
</evidence>
<feature type="non-terminal residue" evidence="1">
    <location>
        <position position="1"/>
    </location>
</feature>
<evidence type="ECO:0000313" key="1">
    <source>
        <dbReference type="EMBL" id="EFR86871.1"/>
    </source>
</evidence>
<protein>
    <submittedName>
        <fullName evidence="1">Uncharacterized protein</fullName>
    </submittedName>
</protein>
<organism evidence="1 2">
    <name type="scientific">Listeria marthii FSL S4-120</name>
    <dbReference type="NCBI Taxonomy" id="702457"/>
    <lineage>
        <taxon>Bacteria</taxon>
        <taxon>Bacillati</taxon>
        <taxon>Bacillota</taxon>
        <taxon>Bacilli</taxon>
        <taxon>Bacillales</taxon>
        <taxon>Listeriaceae</taxon>
        <taxon>Listeria</taxon>
    </lineage>
</organism>
<proteinExistence type="predicted"/>
<keyword evidence="2" id="KW-1185">Reference proteome</keyword>
<comment type="caution">
    <text evidence="1">The sequence shown here is derived from an EMBL/GenBank/DDBJ whole genome shotgun (WGS) entry which is preliminary data.</text>
</comment>
<sequence>RCKPIPSVGVCLDSSTACSNAGIVTIKVVEVSTPKLCASIIP</sequence>
<dbReference type="Proteomes" id="UP000003412">
    <property type="component" value="Chromosome"/>
</dbReference>
<accession>A0ABP2JV53</accession>